<dbReference type="InterPro" id="IPR002402">
    <property type="entry name" value="Cyt_P450_E_grp-II"/>
</dbReference>
<dbReference type="OrthoDB" id="1470350at2759"/>
<dbReference type="CDD" id="cd11063">
    <property type="entry name" value="CYP52"/>
    <property type="match status" value="1"/>
</dbReference>
<keyword evidence="3 8" id="KW-0349">Heme</keyword>
<dbReference type="PANTHER" id="PTHR24287">
    <property type="entry name" value="P450, PUTATIVE (EUROFUNG)-RELATED"/>
    <property type="match status" value="1"/>
</dbReference>
<comment type="similarity">
    <text evidence="2 9">Belongs to the cytochrome P450 family.</text>
</comment>
<reference evidence="10 11" key="1">
    <citation type="submission" date="2014-04" db="EMBL/GenBank/DDBJ databases">
        <authorList>
            <consortium name="DOE Joint Genome Institute"/>
            <person name="Kuo A."/>
            <person name="Martino E."/>
            <person name="Perotto S."/>
            <person name="Kohler A."/>
            <person name="Nagy L.G."/>
            <person name="Floudas D."/>
            <person name="Copeland A."/>
            <person name="Barry K.W."/>
            <person name="Cichocki N."/>
            <person name="Veneault-Fourrey C."/>
            <person name="LaButti K."/>
            <person name="Lindquist E.A."/>
            <person name="Lipzen A."/>
            <person name="Lundell T."/>
            <person name="Morin E."/>
            <person name="Murat C."/>
            <person name="Sun H."/>
            <person name="Tunlid A."/>
            <person name="Henrissat B."/>
            <person name="Grigoriev I.V."/>
            <person name="Hibbett D.S."/>
            <person name="Martin F."/>
            <person name="Nordberg H.P."/>
            <person name="Cantor M.N."/>
            <person name="Hua S.X."/>
        </authorList>
    </citation>
    <scope>NUCLEOTIDE SEQUENCE [LARGE SCALE GENOMIC DNA]</scope>
    <source>
        <strain evidence="10 11">Zn</strain>
    </source>
</reference>
<evidence type="ECO:0000256" key="9">
    <source>
        <dbReference type="RuleBase" id="RU000461"/>
    </source>
</evidence>
<evidence type="ECO:0000256" key="6">
    <source>
        <dbReference type="ARBA" id="ARBA00023004"/>
    </source>
</evidence>
<reference evidence="11" key="2">
    <citation type="submission" date="2015-01" db="EMBL/GenBank/DDBJ databases">
        <title>Evolutionary Origins and Diversification of the Mycorrhizal Mutualists.</title>
        <authorList>
            <consortium name="DOE Joint Genome Institute"/>
            <consortium name="Mycorrhizal Genomics Consortium"/>
            <person name="Kohler A."/>
            <person name="Kuo A."/>
            <person name="Nagy L.G."/>
            <person name="Floudas D."/>
            <person name="Copeland A."/>
            <person name="Barry K.W."/>
            <person name="Cichocki N."/>
            <person name="Veneault-Fourrey C."/>
            <person name="LaButti K."/>
            <person name="Lindquist E.A."/>
            <person name="Lipzen A."/>
            <person name="Lundell T."/>
            <person name="Morin E."/>
            <person name="Murat C."/>
            <person name="Riley R."/>
            <person name="Ohm R."/>
            <person name="Sun H."/>
            <person name="Tunlid A."/>
            <person name="Henrissat B."/>
            <person name="Grigoriev I.V."/>
            <person name="Hibbett D.S."/>
            <person name="Martin F."/>
        </authorList>
    </citation>
    <scope>NUCLEOTIDE SEQUENCE [LARGE SCALE GENOMIC DNA]</scope>
    <source>
        <strain evidence="11">Zn</strain>
    </source>
</reference>
<comment type="cofactor">
    <cofactor evidence="1 8">
        <name>heme</name>
        <dbReference type="ChEBI" id="CHEBI:30413"/>
    </cofactor>
</comment>
<proteinExistence type="inferred from homology"/>
<evidence type="ECO:0000256" key="2">
    <source>
        <dbReference type="ARBA" id="ARBA00010617"/>
    </source>
</evidence>
<dbReference type="SUPFAM" id="SSF48264">
    <property type="entry name" value="Cytochrome P450"/>
    <property type="match status" value="1"/>
</dbReference>
<evidence type="ECO:0008006" key="12">
    <source>
        <dbReference type="Google" id="ProtNLM"/>
    </source>
</evidence>
<feature type="binding site" description="axial binding residue" evidence="8">
    <location>
        <position position="412"/>
    </location>
    <ligand>
        <name>heme</name>
        <dbReference type="ChEBI" id="CHEBI:30413"/>
    </ligand>
    <ligandPart>
        <name>Fe</name>
        <dbReference type="ChEBI" id="CHEBI:18248"/>
    </ligandPart>
</feature>
<evidence type="ECO:0000256" key="3">
    <source>
        <dbReference type="ARBA" id="ARBA00022617"/>
    </source>
</evidence>
<gene>
    <name evidence="10" type="ORF">OIDMADRAFT_46092</name>
</gene>
<dbReference type="Gene3D" id="1.10.630.10">
    <property type="entry name" value="Cytochrome P450"/>
    <property type="match status" value="1"/>
</dbReference>
<dbReference type="InterPro" id="IPR017972">
    <property type="entry name" value="Cyt_P450_CS"/>
</dbReference>
<dbReference type="STRING" id="913774.A0A0C3GBZ1"/>
<dbReference type="GO" id="GO:0005506">
    <property type="term" value="F:iron ion binding"/>
    <property type="evidence" value="ECO:0007669"/>
    <property type="project" value="InterPro"/>
</dbReference>
<dbReference type="InterPro" id="IPR001128">
    <property type="entry name" value="Cyt_P450"/>
</dbReference>
<keyword evidence="4 8" id="KW-0479">Metal-binding</keyword>
<dbReference type="Proteomes" id="UP000054321">
    <property type="component" value="Unassembled WGS sequence"/>
</dbReference>
<evidence type="ECO:0000256" key="5">
    <source>
        <dbReference type="ARBA" id="ARBA00023002"/>
    </source>
</evidence>
<dbReference type="PRINTS" id="PR00464">
    <property type="entry name" value="EP450II"/>
</dbReference>
<dbReference type="HOGENOM" id="CLU_001570_27_0_1"/>
<accession>A0A0C3GBZ1</accession>
<dbReference type="AlphaFoldDB" id="A0A0C3GBZ1"/>
<evidence type="ECO:0000256" key="8">
    <source>
        <dbReference type="PIRSR" id="PIRSR602402-1"/>
    </source>
</evidence>
<keyword evidence="7 9" id="KW-0503">Monooxygenase</keyword>
<dbReference type="Pfam" id="PF00067">
    <property type="entry name" value="p450"/>
    <property type="match status" value="1"/>
</dbReference>
<keyword evidence="5 9" id="KW-0560">Oxidoreductase</keyword>
<dbReference type="InterPro" id="IPR036396">
    <property type="entry name" value="Cyt_P450_sf"/>
</dbReference>
<organism evidence="10 11">
    <name type="scientific">Oidiodendron maius (strain Zn)</name>
    <dbReference type="NCBI Taxonomy" id="913774"/>
    <lineage>
        <taxon>Eukaryota</taxon>
        <taxon>Fungi</taxon>
        <taxon>Dikarya</taxon>
        <taxon>Ascomycota</taxon>
        <taxon>Pezizomycotina</taxon>
        <taxon>Leotiomycetes</taxon>
        <taxon>Leotiomycetes incertae sedis</taxon>
        <taxon>Myxotrichaceae</taxon>
        <taxon>Oidiodendron</taxon>
    </lineage>
</organism>
<evidence type="ECO:0000256" key="1">
    <source>
        <dbReference type="ARBA" id="ARBA00001971"/>
    </source>
</evidence>
<dbReference type="GO" id="GO:0020037">
    <property type="term" value="F:heme binding"/>
    <property type="evidence" value="ECO:0007669"/>
    <property type="project" value="InterPro"/>
</dbReference>
<dbReference type="InParanoid" id="A0A0C3GBZ1"/>
<evidence type="ECO:0000313" key="11">
    <source>
        <dbReference type="Proteomes" id="UP000054321"/>
    </source>
</evidence>
<name>A0A0C3GBZ1_OIDMZ</name>
<dbReference type="PANTHER" id="PTHR24287:SF1">
    <property type="entry name" value="P450, PUTATIVE (EUROFUNG)-RELATED"/>
    <property type="match status" value="1"/>
</dbReference>
<keyword evidence="11" id="KW-1185">Reference proteome</keyword>
<evidence type="ECO:0000256" key="7">
    <source>
        <dbReference type="ARBA" id="ARBA00023033"/>
    </source>
</evidence>
<evidence type="ECO:0000313" key="10">
    <source>
        <dbReference type="EMBL" id="KIM93675.1"/>
    </source>
</evidence>
<dbReference type="PRINTS" id="PR01239">
    <property type="entry name" value="EP450IICYP52"/>
</dbReference>
<keyword evidence="6 8" id="KW-0408">Iron</keyword>
<dbReference type="InterPro" id="IPR002974">
    <property type="entry name" value="Cyt_P450_E_CYP52_ascomycetes"/>
</dbReference>
<dbReference type="PRINTS" id="PR00385">
    <property type="entry name" value="P450"/>
</dbReference>
<sequence>MPAVSYPHRDPIFGLDLFFEGIKLLKVGKFLSRAQQRYELVNNGVNTYTQLVLGDRVIVTREPENIKTVLAAKFRDFEFSHRRKDSCAPILGRGIFTTDGKEWEASRALLRPSFARSLVGDLEVFETHASKMIARIPRDGSTVDLQELFFMLTLDSATDFLFGQSTNVLGTGEARHRGKRFAEHLSYTTSVMSIRGRVGKLAAILPDQEYEDGIKFIHEYIQYYVRRTLEQKAKRGKSVQASSKYVFLEHLAMSESSEKKIQDELLSILLAGRDTTASLLAHLWYTLARRPDVLQKLRSEVLHLGDRAPSFEQIKEMRYLQYCLNEALRLYPVVPMNSRTAVTDTVLPVGGGPVGKSPIFIKSGTQIIYQVWAMHRRKDFYGEDAEVFRPERWETLRPGWQYLPFNGGPRICIGQKFALTEAGYTTIRLLQAFKAIESRDPEEYKESLSLTLSVGNGVKVGLTPA</sequence>
<dbReference type="EMBL" id="KN832893">
    <property type="protein sequence ID" value="KIM93675.1"/>
    <property type="molecule type" value="Genomic_DNA"/>
</dbReference>
<protein>
    <recommendedName>
        <fullName evidence="12">Cytochrome P450</fullName>
    </recommendedName>
</protein>
<evidence type="ECO:0000256" key="4">
    <source>
        <dbReference type="ARBA" id="ARBA00022723"/>
    </source>
</evidence>
<dbReference type="InterPro" id="IPR047146">
    <property type="entry name" value="Cyt_P450_E_CYP52_fungi"/>
</dbReference>
<dbReference type="GO" id="GO:0016712">
    <property type="term" value="F:oxidoreductase activity, acting on paired donors, with incorporation or reduction of molecular oxygen, reduced flavin or flavoprotein as one donor, and incorporation of one atom of oxygen"/>
    <property type="evidence" value="ECO:0007669"/>
    <property type="project" value="InterPro"/>
</dbReference>
<dbReference type="PROSITE" id="PS00086">
    <property type="entry name" value="CYTOCHROME_P450"/>
    <property type="match status" value="1"/>
</dbReference>